<name>A0ACC2M932_PERAE</name>
<comment type="caution">
    <text evidence="1">The sequence shown here is derived from an EMBL/GenBank/DDBJ whole genome shotgun (WGS) entry which is preliminary data.</text>
</comment>
<evidence type="ECO:0000313" key="1">
    <source>
        <dbReference type="EMBL" id="KAJ8642297.1"/>
    </source>
</evidence>
<organism evidence="1 2">
    <name type="scientific">Persea americana</name>
    <name type="common">Avocado</name>
    <dbReference type="NCBI Taxonomy" id="3435"/>
    <lineage>
        <taxon>Eukaryota</taxon>
        <taxon>Viridiplantae</taxon>
        <taxon>Streptophyta</taxon>
        <taxon>Embryophyta</taxon>
        <taxon>Tracheophyta</taxon>
        <taxon>Spermatophyta</taxon>
        <taxon>Magnoliopsida</taxon>
        <taxon>Magnoliidae</taxon>
        <taxon>Laurales</taxon>
        <taxon>Lauraceae</taxon>
        <taxon>Persea</taxon>
    </lineage>
</organism>
<keyword evidence="2" id="KW-1185">Reference proteome</keyword>
<sequence length="206" mass="22412">MLKSLPLAHLLWSTAISPFPRLLSGIVIQSNGVIAFQYPLIIVPRSRTSGGGGGPHGKFGVHVIDPPIFTLTNFSMNCPYQKDRSVRDNVRQRKGPSNPIQLSSICWSNSRGQGLCSPYTAFTPLLFIIHLTLSHNAELYDICPSMSNLKTPSMSNLVKGWGWGWCGVVHVESEDPVHVESCKEGVVGGCGVGVVHVESEDPKYSI</sequence>
<accession>A0ACC2M932</accession>
<dbReference type="EMBL" id="CM056813">
    <property type="protein sequence ID" value="KAJ8642297.1"/>
    <property type="molecule type" value="Genomic_DNA"/>
</dbReference>
<gene>
    <name evidence="1" type="ORF">MRB53_018991</name>
</gene>
<protein>
    <submittedName>
        <fullName evidence="1">Uncharacterized protein</fullName>
    </submittedName>
</protein>
<dbReference type="Proteomes" id="UP001234297">
    <property type="component" value="Chromosome 5"/>
</dbReference>
<evidence type="ECO:0000313" key="2">
    <source>
        <dbReference type="Proteomes" id="UP001234297"/>
    </source>
</evidence>
<reference evidence="1 2" key="1">
    <citation type="journal article" date="2022" name="Hortic Res">
        <title>A haplotype resolved chromosomal level avocado genome allows analysis of novel avocado genes.</title>
        <authorList>
            <person name="Nath O."/>
            <person name="Fletcher S.J."/>
            <person name="Hayward A."/>
            <person name="Shaw L.M."/>
            <person name="Masouleh A.K."/>
            <person name="Furtado A."/>
            <person name="Henry R.J."/>
            <person name="Mitter N."/>
        </authorList>
    </citation>
    <scope>NUCLEOTIDE SEQUENCE [LARGE SCALE GENOMIC DNA]</scope>
    <source>
        <strain evidence="2">cv. Hass</strain>
    </source>
</reference>
<proteinExistence type="predicted"/>